<sequence>MSGFRCKEFFVGHDRCAMKVGTDAFLLGAWATLPKAGPALDIGAGSGILSLMLAQRMQKSGLNPLVYAVELDQDAAIQAQDNVAASRWAAQIQVIQADILTYAATDNQPEHRFELIISNPPYFQQSLAAVDSKRHQARHTDSLSFTDLAVVAKKLATTNAHFCLVLPADVDFISVAELAGWTLQRRCLVKTAAHKAAKLQLLDFSAGAETGQSEHTELLIQQSPGQYSDEYRTLLADFYLRF</sequence>
<organism evidence="8 9">
    <name type="scientific">Rheinheimera soli</name>
    <dbReference type="NCBI Taxonomy" id="443616"/>
    <lineage>
        <taxon>Bacteria</taxon>
        <taxon>Pseudomonadati</taxon>
        <taxon>Pseudomonadota</taxon>
        <taxon>Gammaproteobacteria</taxon>
        <taxon>Chromatiales</taxon>
        <taxon>Chromatiaceae</taxon>
        <taxon>Rheinheimera</taxon>
    </lineage>
</organism>
<dbReference type="EMBL" id="JAVDWR010000003">
    <property type="protein sequence ID" value="MDR7120538.1"/>
    <property type="molecule type" value="Genomic_DNA"/>
</dbReference>
<keyword evidence="9" id="KW-1185">Reference proteome</keyword>
<evidence type="ECO:0000256" key="2">
    <source>
        <dbReference type="ARBA" id="ARBA00022603"/>
    </source>
</evidence>
<dbReference type="InterPro" id="IPR022882">
    <property type="entry name" value="tRNA_adenine-N6_MeTrfase"/>
</dbReference>
<dbReference type="SUPFAM" id="SSF53335">
    <property type="entry name" value="S-adenosyl-L-methionine-dependent methyltransferases"/>
    <property type="match status" value="1"/>
</dbReference>
<dbReference type="Pfam" id="PF05175">
    <property type="entry name" value="MTS"/>
    <property type="match status" value="1"/>
</dbReference>
<dbReference type="EC" id="2.1.1.223" evidence="6"/>
<evidence type="ECO:0000259" key="7">
    <source>
        <dbReference type="Pfam" id="PF05175"/>
    </source>
</evidence>
<comment type="catalytic activity">
    <reaction evidence="6">
        <text>adenosine(37) in tRNA1(Val) + S-adenosyl-L-methionine = N(6)-methyladenosine(37) in tRNA1(Val) + S-adenosyl-L-homocysteine + H(+)</text>
        <dbReference type="Rhea" id="RHEA:43160"/>
        <dbReference type="Rhea" id="RHEA-COMP:10369"/>
        <dbReference type="Rhea" id="RHEA-COMP:10370"/>
        <dbReference type="ChEBI" id="CHEBI:15378"/>
        <dbReference type="ChEBI" id="CHEBI:57856"/>
        <dbReference type="ChEBI" id="CHEBI:59789"/>
        <dbReference type="ChEBI" id="CHEBI:74411"/>
        <dbReference type="ChEBI" id="CHEBI:74449"/>
        <dbReference type="EC" id="2.1.1.223"/>
    </reaction>
</comment>
<feature type="domain" description="Methyltransferase small" evidence="7">
    <location>
        <begin position="32"/>
        <end position="126"/>
    </location>
</feature>
<dbReference type="Proteomes" id="UP001257909">
    <property type="component" value="Unassembled WGS sequence"/>
</dbReference>
<dbReference type="PANTHER" id="PTHR47739:SF1">
    <property type="entry name" value="TRNA1(VAL) (ADENINE(37)-N6)-METHYLTRANSFERASE"/>
    <property type="match status" value="1"/>
</dbReference>
<comment type="function">
    <text evidence="6">Specifically methylates the adenine in position 37 of tRNA(1)(Val) (anticodon cmo5UAC).</text>
</comment>
<dbReference type="HAMAP" id="MF_01872">
    <property type="entry name" value="tRNA_methyltr_YfiC"/>
    <property type="match status" value="1"/>
</dbReference>
<dbReference type="GO" id="GO:0008168">
    <property type="term" value="F:methyltransferase activity"/>
    <property type="evidence" value="ECO:0007669"/>
    <property type="project" value="UniProtKB-KW"/>
</dbReference>
<proteinExistence type="inferred from homology"/>
<keyword evidence="4 6" id="KW-0949">S-adenosyl-L-methionine</keyword>
<evidence type="ECO:0000313" key="8">
    <source>
        <dbReference type="EMBL" id="MDR7120538.1"/>
    </source>
</evidence>
<comment type="caution">
    <text evidence="8">The sequence shown here is derived from an EMBL/GenBank/DDBJ whole genome shotgun (WGS) entry which is preliminary data.</text>
</comment>
<dbReference type="InterPro" id="IPR002052">
    <property type="entry name" value="DNA_methylase_N6_adenine_CS"/>
</dbReference>
<keyword evidence="1 6" id="KW-0963">Cytoplasm</keyword>
<dbReference type="InterPro" id="IPR029063">
    <property type="entry name" value="SAM-dependent_MTases_sf"/>
</dbReference>
<evidence type="ECO:0000313" key="9">
    <source>
        <dbReference type="Proteomes" id="UP001257909"/>
    </source>
</evidence>
<comment type="similarity">
    <text evidence="6">Belongs to the methyltransferase superfamily. tRNA (adenine-N(6)-)-methyltransferase family.</text>
</comment>
<dbReference type="RefSeq" id="WP_310276084.1">
    <property type="nucleotide sequence ID" value="NZ_JAVDWR010000003.1"/>
</dbReference>
<name>A0ABU1VXU7_9GAMM</name>
<comment type="subcellular location">
    <subcellularLocation>
        <location evidence="6">Cytoplasm</location>
    </subcellularLocation>
</comment>
<dbReference type="InterPro" id="IPR007848">
    <property type="entry name" value="Small_mtfrase_dom"/>
</dbReference>
<evidence type="ECO:0000256" key="5">
    <source>
        <dbReference type="ARBA" id="ARBA00022694"/>
    </source>
</evidence>
<dbReference type="PANTHER" id="PTHR47739">
    <property type="entry name" value="TRNA1(VAL) (ADENINE(37)-N6)-METHYLTRANSFERASE"/>
    <property type="match status" value="1"/>
</dbReference>
<gene>
    <name evidence="8" type="ORF">J2W69_001472</name>
</gene>
<evidence type="ECO:0000256" key="6">
    <source>
        <dbReference type="HAMAP-Rule" id="MF_01872"/>
    </source>
</evidence>
<dbReference type="CDD" id="cd02440">
    <property type="entry name" value="AdoMet_MTases"/>
    <property type="match status" value="1"/>
</dbReference>
<evidence type="ECO:0000256" key="3">
    <source>
        <dbReference type="ARBA" id="ARBA00022679"/>
    </source>
</evidence>
<accession>A0ABU1VXU7</accession>
<evidence type="ECO:0000256" key="1">
    <source>
        <dbReference type="ARBA" id="ARBA00022490"/>
    </source>
</evidence>
<dbReference type="GO" id="GO:0032259">
    <property type="term" value="P:methylation"/>
    <property type="evidence" value="ECO:0007669"/>
    <property type="project" value="UniProtKB-KW"/>
</dbReference>
<reference evidence="8 9" key="1">
    <citation type="submission" date="2023-07" db="EMBL/GenBank/DDBJ databases">
        <title>Sorghum-associated microbial communities from plants grown in Nebraska, USA.</title>
        <authorList>
            <person name="Schachtman D."/>
        </authorList>
    </citation>
    <scope>NUCLEOTIDE SEQUENCE [LARGE SCALE GENOMIC DNA]</scope>
    <source>
        <strain evidence="8 9">4138</strain>
    </source>
</reference>
<dbReference type="PROSITE" id="PS00092">
    <property type="entry name" value="N6_MTASE"/>
    <property type="match status" value="1"/>
</dbReference>
<dbReference type="InterPro" id="IPR050210">
    <property type="entry name" value="tRNA_Adenine-N(6)_MTase"/>
</dbReference>
<keyword evidence="2 6" id="KW-0489">Methyltransferase</keyword>
<evidence type="ECO:0000256" key="4">
    <source>
        <dbReference type="ARBA" id="ARBA00022691"/>
    </source>
</evidence>
<keyword evidence="3 6" id="KW-0808">Transferase</keyword>
<protein>
    <recommendedName>
        <fullName evidence="6">tRNA1(Val) (adenine(37)-N6)-methyltransferase</fullName>
        <ecNumber evidence="6">2.1.1.223</ecNumber>
    </recommendedName>
    <alternativeName>
        <fullName evidence="6">tRNA m6A37 methyltransferase</fullName>
    </alternativeName>
</protein>
<dbReference type="Gene3D" id="3.40.50.150">
    <property type="entry name" value="Vaccinia Virus protein VP39"/>
    <property type="match status" value="1"/>
</dbReference>
<keyword evidence="5 6" id="KW-0819">tRNA processing</keyword>